<name>A0A4Q4TD00_9PEZI</name>
<sequence length="756" mass="84803">MGPIVRFEYRPIRKNREIRLLRILSSATGSSKDWGYELVHTSLCTAPPFEAISYTWGSPEKTHQVLIDGLPFMVSEKVYRLLAAVGSLTRTGYVWIDSICINQTDAVEKSSQIVLMREIYGRASVVIAWLGETDESLAAAAREMVAEFAEQFRSATGNAVEFYLRYVLIPDGRLPALQAFLNNPWFTRMWVIQEVAMSRELHVVYGREKMPWRLLQAAIAFCAAPWVAQSLATQHRRGIQAVSPSMIANALTLAEVRNTIPNERGDFAKSVAFIFRSFGASDPRDKIYAILDLTSAAEHELLKPDYRKTVEEVYASAATYIYLHSPSNYPLRIFPDAGVGSRRNFDHLPSWVPDWSTKLRADSAFEHFATYGNGEDHRVPFQPDRPLFSSANSFSASMNTQPKFDIDLARGVMAIEGFLVDGIVGVSRFHDGPGVVATAMDRWDHLSSMTDYMHEVNLLMRHAKDPYPNGQSLEDVLWRTLVADRFVDYPGMSLQQPAPEHVRDYYRAWKACISAASSGARRAESIDLDLHSVRSQFAASLAKGGFAPLAALWAILTGRSGHHFLWLQVSAGTRYLAGIREPWWLPEAKNKLTWLMAGLWWAMDPERRTIQARLRLALEHQARLTANTDIPSAGVQDNDATSVPDPDPYAVRGALLQHASLSAAVLFFIRAATKECCRRRFCVTKKGYVGLVPEHTQVGDTICIFLGTSTPYLIRRVDGSATAMETHNLVGECYIHGMMYGEMMDLASESRWIYLV</sequence>
<dbReference type="Pfam" id="PF26639">
    <property type="entry name" value="Het-6_barrel"/>
    <property type="match status" value="1"/>
</dbReference>
<evidence type="ECO:0000313" key="3">
    <source>
        <dbReference type="Proteomes" id="UP000293360"/>
    </source>
</evidence>
<evidence type="ECO:0000259" key="1">
    <source>
        <dbReference type="Pfam" id="PF06985"/>
    </source>
</evidence>
<proteinExistence type="predicted"/>
<protein>
    <recommendedName>
        <fullName evidence="1">Heterokaryon incompatibility domain-containing protein</fullName>
    </recommendedName>
</protein>
<dbReference type="PANTHER" id="PTHR24148:SF73">
    <property type="entry name" value="HET DOMAIN PROTEIN (AFU_ORTHOLOGUE AFUA_8G01020)"/>
    <property type="match status" value="1"/>
</dbReference>
<reference evidence="2 3" key="1">
    <citation type="submission" date="2018-06" db="EMBL/GenBank/DDBJ databases">
        <title>Complete Genomes of Monosporascus.</title>
        <authorList>
            <person name="Robinson A.J."/>
            <person name="Natvig D.O."/>
        </authorList>
    </citation>
    <scope>NUCLEOTIDE SEQUENCE [LARGE SCALE GENOMIC DNA]</scope>
    <source>
        <strain evidence="2 3">CBS 110550</strain>
    </source>
</reference>
<dbReference type="Proteomes" id="UP000293360">
    <property type="component" value="Unassembled WGS sequence"/>
</dbReference>
<dbReference type="STRING" id="155417.A0A4Q4TD00"/>
<keyword evidence="3" id="KW-1185">Reference proteome</keyword>
<gene>
    <name evidence="2" type="ORF">DL764_004353</name>
</gene>
<dbReference type="EMBL" id="QJNU01000204">
    <property type="protein sequence ID" value="RYP04616.1"/>
    <property type="molecule type" value="Genomic_DNA"/>
</dbReference>
<dbReference type="PANTHER" id="PTHR24148">
    <property type="entry name" value="ANKYRIN REPEAT DOMAIN-CONTAINING PROTEIN 39 HOMOLOG-RELATED"/>
    <property type="match status" value="1"/>
</dbReference>
<evidence type="ECO:0000313" key="2">
    <source>
        <dbReference type="EMBL" id="RYP04616.1"/>
    </source>
</evidence>
<dbReference type="Pfam" id="PF06985">
    <property type="entry name" value="HET"/>
    <property type="match status" value="1"/>
</dbReference>
<dbReference type="InterPro" id="IPR010730">
    <property type="entry name" value="HET"/>
</dbReference>
<dbReference type="InterPro" id="IPR052895">
    <property type="entry name" value="HetReg/Transcr_Mod"/>
</dbReference>
<dbReference type="AlphaFoldDB" id="A0A4Q4TD00"/>
<dbReference type="OrthoDB" id="2157530at2759"/>
<accession>A0A4Q4TD00</accession>
<comment type="caution">
    <text evidence="2">The sequence shown here is derived from an EMBL/GenBank/DDBJ whole genome shotgun (WGS) entry which is preliminary data.</text>
</comment>
<organism evidence="2 3">
    <name type="scientific">Monosporascus ibericus</name>
    <dbReference type="NCBI Taxonomy" id="155417"/>
    <lineage>
        <taxon>Eukaryota</taxon>
        <taxon>Fungi</taxon>
        <taxon>Dikarya</taxon>
        <taxon>Ascomycota</taxon>
        <taxon>Pezizomycotina</taxon>
        <taxon>Sordariomycetes</taxon>
        <taxon>Xylariomycetidae</taxon>
        <taxon>Xylariales</taxon>
        <taxon>Xylariales incertae sedis</taxon>
        <taxon>Monosporascus</taxon>
    </lineage>
</organism>
<feature type="domain" description="Heterokaryon incompatibility" evidence="1">
    <location>
        <begin position="49"/>
        <end position="194"/>
    </location>
</feature>